<dbReference type="KEGG" id="adin:H7849_14970"/>
<dbReference type="InterPro" id="IPR036514">
    <property type="entry name" value="SGNH_hydro_sf"/>
</dbReference>
<sequence>MIPKDHYSRTTRYATFTFFTGLLSVILGCGDGVVTIPTAVPLFSPDGGSFSSAQVVTITANPGAEIYYTVDGKTPTTSSTLYTQPVKIATSATLEAIAVGSDGRSSTVATATYVISSSSGSSGMLPFNIVCWGDSMTAGGAGVVDVGEYPPLLQAYTTGKVVDEGIGGQTSTQIGVRQGGVPTSATVTGSQIPAYGADDVTISFPLGYEPLTSVTGATYGSIAGVVGKVTLSAPLP</sequence>
<dbReference type="Gene3D" id="3.40.50.1110">
    <property type="entry name" value="SGNH hydrolase"/>
    <property type="match status" value="1"/>
</dbReference>
<protein>
    <submittedName>
        <fullName evidence="2">Chitobiase/beta-hexosaminidase C-terminal domain-containing protein</fullName>
    </submittedName>
</protein>
<dbReference type="PROSITE" id="PS51257">
    <property type="entry name" value="PROKAR_LIPOPROTEIN"/>
    <property type="match status" value="1"/>
</dbReference>
<dbReference type="SUPFAM" id="SSF52266">
    <property type="entry name" value="SGNH hydrolase"/>
    <property type="match status" value="1"/>
</dbReference>
<dbReference type="GO" id="GO:0016788">
    <property type="term" value="F:hydrolase activity, acting on ester bonds"/>
    <property type="evidence" value="ECO:0007669"/>
    <property type="project" value="UniProtKB-ARBA"/>
</dbReference>
<dbReference type="EMBL" id="CP060394">
    <property type="protein sequence ID" value="QNI30452.1"/>
    <property type="molecule type" value="Genomic_DNA"/>
</dbReference>
<dbReference type="Pfam" id="PF13290">
    <property type="entry name" value="CHB_HEX_C_1"/>
    <property type="match status" value="1"/>
</dbReference>
<dbReference type="RefSeq" id="WP_186740354.1">
    <property type="nucleotide sequence ID" value="NZ_CP060394.1"/>
</dbReference>
<name>A0A7G8BD32_9BACT</name>
<dbReference type="InterPro" id="IPR059177">
    <property type="entry name" value="GH29D-like_dom"/>
</dbReference>
<evidence type="ECO:0000313" key="3">
    <source>
        <dbReference type="Proteomes" id="UP000515312"/>
    </source>
</evidence>
<keyword evidence="3" id="KW-1185">Reference proteome</keyword>
<evidence type="ECO:0000259" key="1">
    <source>
        <dbReference type="Pfam" id="PF13290"/>
    </source>
</evidence>
<reference evidence="2 3" key="1">
    <citation type="submission" date="2020-08" db="EMBL/GenBank/DDBJ databases">
        <title>Edaphobacter telluris sp. nov. and Acidobacterium dinghuensis sp. nov., two acidobacteria isolated from forest soil.</title>
        <authorList>
            <person name="Fu J."/>
            <person name="Qiu L."/>
        </authorList>
    </citation>
    <scope>NUCLEOTIDE SEQUENCE [LARGE SCALE GENOMIC DNA]</scope>
    <source>
        <strain evidence="2">4Y35</strain>
    </source>
</reference>
<accession>A0A7G8BD32</accession>
<gene>
    <name evidence="2" type="ORF">H7849_14970</name>
</gene>
<dbReference type="AlphaFoldDB" id="A0A7G8BD32"/>
<feature type="domain" description="GH29D-like beta-sandwich" evidence="1">
    <location>
        <begin position="45"/>
        <end position="110"/>
    </location>
</feature>
<proteinExistence type="predicted"/>
<dbReference type="Proteomes" id="UP000515312">
    <property type="component" value="Chromosome"/>
</dbReference>
<evidence type="ECO:0000313" key="2">
    <source>
        <dbReference type="EMBL" id="QNI30452.1"/>
    </source>
</evidence>
<organism evidence="2 3">
    <name type="scientific">Alloacidobacterium dinghuense</name>
    <dbReference type="NCBI Taxonomy" id="2763107"/>
    <lineage>
        <taxon>Bacteria</taxon>
        <taxon>Pseudomonadati</taxon>
        <taxon>Acidobacteriota</taxon>
        <taxon>Terriglobia</taxon>
        <taxon>Terriglobales</taxon>
        <taxon>Acidobacteriaceae</taxon>
        <taxon>Alloacidobacterium</taxon>
    </lineage>
</organism>